<feature type="compositionally biased region" description="Acidic residues" evidence="1">
    <location>
        <begin position="197"/>
        <end position="206"/>
    </location>
</feature>
<accession>A0AB74BZD1</accession>
<name>A0AB74BZD1_ASPFL</name>
<organism evidence="2 3">
    <name type="scientific">Aspergillus flavus</name>
    <dbReference type="NCBI Taxonomy" id="5059"/>
    <lineage>
        <taxon>Eukaryota</taxon>
        <taxon>Fungi</taxon>
        <taxon>Dikarya</taxon>
        <taxon>Ascomycota</taxon>
        <taxon>Pezizomycotina</taxon>
        <taxon>Eurotiomycetes</taxon>
        <taxon>Eurotiomycetidae</taxon>
        <taxon>Eurotiales</taxon>
        <taxon>Aspergillaceae</taxon>
        <taxon>Aspergillus</taxon>
        <taxon>Aspergillus subgen. Circumdati</taxon>
    </lineage>
</organism>
<dbReference type="Proteomes" id="UP000275480">
    <property type="component" value="Unassembled WGS sequence"/>
</dbReference>
<dbReference type="AlphaFoldDB" id="A0AB74BZD1"/>
<sequence length="228" mass="24760">MSNKPKPDTLLGLTNSEQKILLLSILCTDESNKLDLDKLAQYGGYKNPASASTTYRNAKRKLSDYKPEPPTSAEGSAANTPKRGRPPKKAAAAEPPMAADTEPVEEEAAPAPKAKRQRIIKKGIAKVIKKDSYEGQINRSSEDTVKSEPSSSMAETKGSIKSEDSSVKGEDVSIKEEMRSIKQEPEDIYDDCKTEDESPMTNEELDAQLNAMYEAAHPGIKAEAEGDA</sequence>
<feature type="compositionally biased region" description="Basic and acidic residues" evidence="1">
    <location>
        <begin position="158"/>
        <end position="196"/>
    </location>
</feature>
<dbReference type="EMBL" id="QQZZ01000144">
    <property type="protein sequence ID" value="RMZ39220.1"/>
    <property type="molecule type" value="Genomic_DNA"/>
</dbReference>
<proteinExistence type="predicted"/>
<evidence type="ECO:0000256" key="1">
    <source>
        <dbReference type="SAM" id="MobiDB-lite"/>
    </source>
</evidence>
<feature type="region of interest" description="Disordered" evidence="1">
    <location>
        <begin position="43"/>
        <end position="228"/>
    </location>
</feature>
<feature type="compositionally biased region" description="Low complexity" evidence="1">
    <location>
        <begin position="89"/>
        <end position="101"/>
    </location>
</feature>
<evidence type="ECO:0000313" key="2">
    <source>
        <dbReference type="EMBL" id="RMZ39220.1"/>
    </source>
</evidence>
<gene>
    <name evidence="2" type="ORF">CA14_003807</name>
</gene>
<protein>
    <recommendedName>
        <fullName evidence="4">Histone h1.3</fullName>
    </recommendedName>
</protein>
<evidence type="ECO:0000313" key="3">
    <source>
        <dbReference type="Proteomes" id="UP000275480"/>
    </source>
</evidence>
<comment type="caution">
    <text evidence="2">The sequence shown here is derived from an EMBL/GenBank/DDBJ whole genome shotgun (WGS) entry which is preliminary data.</text>
</comment>
<reference evidence="2 3" key="1">
    <citation type="submission" date="2018-07" db="EMBL/GenBank/DDBJ databases">
        <title>Identification of spontaneous genetic mutation associated with occurrence of a yellow conidial color mutant of Aspergillus flavus.</title>
        <authorList>
            <person name="Chang P.-K."/>
            <person name="Mack B.M."/>
            <person name="Scharfenstein L."/>
            <person name="Gilbert M.K."/>
        </authorList>
    </citation>
    <scope>NUCLEOTIDE SEQUENCE [LARGE SCALE GENOMIC DNA]</scope>
    <source>
        <strain evidence="2 3">CA14</strain>
    </source>
</reference>
<feature type="compositionally biased region" description="Basic residues" evidence="1">
    <location>
        <begin position="113"/>
        <end position="124"/>
    </location>
</feature>
<evidence type="ECO:0008006" key="4">
    <source>
        <dbReference type="Google" id="ProtNLM"/>
    </source>
</evidence>